<keyword evidence="3" id="KW-0479">Metal-binding</keyword>
<evidence type="ECO:0000256" key="10">
    <source>
        <dbReference type="ARBA" id="ARBA00023242"/>
    </source>
</evidence>
<feature type="domain" description="C2H2-type" evidence="13">
    <location>
        <begin position="285"/>
        <end position="312"/>
    </location>
</feature>
<feature type="region of interest" description="Disordered" evidence="12">
    <location>
        <begin position="80"/>
        <end position="107"/>
    </location>
</feature>
<sequence length="409" mass="46346">MSSVVPLREFVTERLTAAAEEIFRVFEKTIVEYEEEIDRQRRLLEIVWKPEIKLHRIEPTGQRVCQQDVLTEQHLCNQERNSSLDQGDPDPPQIKEEQEELSTSQVEQVEQVVLKEESDTFMWIPPEESDHSEPEPNGDHQLVSNSSPVAVSQDQEGGVDSGSTSNAEPEPKKRRGKTTSTSNEAEASPHSTDEKSDEKSFECDFCGKTFRHKSNLNVHLRIHTGEEPYVCKTCGKRFRQISALKVHLNVHTGTIPYTCRTCGKGFTRSSNLLVHLRTHTGEKPYSCETCGKGFTHKSNLLVHLRTHTGERPYSCKICGTCFIYSNELTVHMRDHTGEKPYSCNTCGERFSGTKLLRNHIKTHTGETSCYCETWETEPGQQVSYAQSLPPQQQKLETPSEEPRGGSQLP</sequence>
<feature type="domain" description="C2H2-type" evidence="13">
    <location>
        <begin position="313"/>
        <end position="340"/>
    </location>
</feature>
<keyword evidence="4" id="KW-0677">Repeat</keyword>
<dbReference type="InterPro" id="IPR013087">
    <property type="entry name" value="Znf_C2H2_type"/>
</dbReference>
<dbReference type="FunFam" id="3.30.160.60:FF:000912">
    <property type="entry name" value="Zinc finger protein 660"/>
    <property type="match status" value="1"/>
</dbReference>
<accession>A0A3Q1I5G9</accession>
<keyword evidence="6" id="KW-0862">Zinc</keyword>
<evidence type="ECO:0000256" key="5">
    <source>
        <dbReference type="ARBA" id="ARBA00022771"/>
    </source>
</evidence>
<dbReference type="PANTHER" id="PTHR16515:SF49">
    <property type="entry name" value="GASTRULA ZINC FINGER PROTEIN XLCGF49.1-LIKE-RELATED"/>
    <property type="match status" value="1"/>
</dbReference>
<dbReference type="FunFam" id="3.30.160.60:FF:001156">
    <property type="entry name" value="Zinc finger protein 407"/>
    <property type="match status" value="1"/>
</dbReference>
<dbReference type="Ensembl" id="ENSATET00000012759.3">
    <property type="protein sequence ID" value="ENSATEP00000012553.1"/>
    <property type="gene ID" value="ENSATEG00000032798.1"/>
</dbReference>
<evidence type="ECO:0000259" key="13">
    <source>
        <dbReference type="PROSITE" id="PS50157"/>
    </source>
</evidence>
<feature type="domain" description="C2H2-type" evidence="13">
    <location>
        <begin position="229"/>
        <end position="256"/>
    </location>
</feature>
<dbReference type="GeneTree" id="ENSGT01150000286958"/>
<keyword evidence="10" id="KW-0539">Nucleus</keyword>
<feature type="domain" description="C2H2-type" evidence="13">
    <location>
        <begin position="201"/>
        <end position="228"/>
    </location>
</feature>
<dbReference type="FunFam" id="3.30.160.60:FF:000478">
    <property type="entry name" value="Zinc finger protein 133"/>
    <property type="match status" value="1"/>
</dbReference>
<dbReference type="OMA" id="EINICIV"/>
<dbReference type="OrthoDB" id="6077919at2759"/>
<dbReference type="FunFam" id="3.30.160.60:FF:000839">
    <property type="entry name" value="Zinc finger protein 691"/>
    <property type="match status" value="1"/>
</dbReference>
<dbReference type="Pfam" id="PF00096">
    <property type="entry name" value="zf-C2H2"/>
    <property type="match status" value="6"/>
</dbReference>
<reference evidence="14" key="2">
    <citation type="submission" date="2025-08" db="UniProtKB">
        <authorList>
            <consortium name="Ensembl"/>
        </authorList>
    </citation>
    <scope>IDENTIFICATION</scope>
</reference>
<feature type="compositionally biased region" description="Polar residues" evidence="12">
    <location>
        <begin position="142"/>
        <end position="167"/>
    </location>
</feature>
<keyword evidence="8" id="KW-0238">DNA-binding</keyword>
<dbReference type="STRING" id="64144.ENSATEP00000012553"/>
<dbReference type="GO" id="GO:0005634">
    <property type="term" value="C:nucleus"/>
    <property type="evidence" value="ECO:0007669"/>
    <property type="project" value="UniProtKB-SubCell"/>
</dbReference>
<protein>
    <recommendedName>
        <fullName evidence="13">C2H2-type domain-containing protein</fullName>
    </recommendedName>
</protein>
<dbReference type="InterPro" id="IPR036236">
    <property type="entry name" value="Znf_C2H2_sf"/>
</dbReference>
<dbReference type="PANTHER" id="PTHR16515">
    <property type="entry name" value="PR DOMAIN ZINC FINGER PROTEIN"/>
    <property type="match status" value="1"/>
</dbReference>
<dbReference type="SMART" id="SM00355">
    <property type="entry name" value="ZnF_C2H2"/>
    <property type="match status" value="6"/>
</dbReference>
<evidence type="ECO:0000313" key="15">
    <source>
        <dbReference type="Proteomes" id="UP000265040"/>
    </source>
</evidence>
<dbReference type="FunFam" id="3.30.160.60:FF:000848">
    <property type="entry name" value="Zinc finger protein 35"/>
    <property type="match status" value="1"/>
</dbReference>
<evidence type="ECO:0000256" key="12">
    <source>
        <dbReference type="SAM" id="MobiDB-lite"/>
    </source>
</evidence>
<evidence type="ECO:0000256" key="11">
    <source>
        <dbReference type="PROSITE-ProRule" id="PRU00042"/>
    </source>
</evidence>
<keyword evidence="15" id="KW-1185">Reference proteome</keyword>
<comment type="similarity">
    <text evidence="2">Belongs to the krueppel C2H2-type zinc-finger protein family.</text>
</comment>
<name>A0A3Q1I5G9_ANATE</name>
<dbReference type="FunFam" id="3.30.160.60:FF:001290">
    <property type="entry name" value="Zinc finger 45-like"/>
    <property type="match status" value="1"/>
</dbReference>
<comment type="subcellular location">
    <subcellularLocation>
        <location evidence="1">Nucleus</location>
    </subcellularLocation>
</comment>
<feature type="domain" description="C2H2-type" evidence="13">
    <location>
        <begin position="341"/>
        <end position="368"/>
    </location>
</feature>
<dbReference type="InterPro" id="IPR050331">
    <property type="entry name" value="Zinc_finger"/>
</dbReference>
<dbReference type="Gene3D" id="3.30.160.60">
    <property type="entry name" value="Classic Zinc Finger"/>
    <property type="match status" value="6"/>
</dbReference>
<keyword evidence="9" id="KW-0804">Transcription</keyword>
<evidence type="ECO:0000256" key="1">
    <source>
        <dbReference type="ARBA" id="ARBA00004123"/>
    </source>
</evidence>
<evidence type="ECO:0000256" key="8">
    <source>
        <dbReference type="ARBA" id="ARBA00023125"/>
    </source>
</evidence>
<reference evidence="14" key="3">
    <citation type="submission" date="2025-09" db="UniProtKB">
        <authorList>
            <consortium name="Ensembl"/>
        </authorList>
    </citation>
    <scope>IDENTIFICATION</scope>
</reference>
<evidence type="ECO:0000256" key="6">
    <source>
        <dbReference type="ARBA" id="ARBA00022833"/>
    </source>
</evidence>
<dbReference type="SUPFAM" id="SSF57667">
    <property type="entry name" value="beta-beta-alpha zinc fingers"/>
    <property type="match status" value="3"/>
</dbReference>
<dbReference type="GO" id="GO:0010468">
    <property type="term" value="P:regulation of gene expression"/>
    <property type="evidence" value="ECO:0007669"/>
    <property type="project" value="TreeGrafter"/>
</dbReference>
<reference evidence="14" key="1">
    <citation type="submission" date="2021-04" db="EMBL/GenBank/DDBJ databases">
        <authorList>
            <consortium name="Wellcome Sanger Institute Data Sharing"/>
        </authorList>
    </citation>
    <scope>NUCLEOTIDE SEQUENCE [LARGE SCALE GENOMIC DNA]</scope>
</reference>
<dbReference type="GO" id="GO:0008270">
    <property type="term" value="F:zinc ion binding"/>
    <property type="evidence" value="ECO:0007669"/>
    <property type="project" value="UniProtKB-KW"/>
</dbReference>
<dbReference type="PROSITE" id="PS50157">
    <property type="entry name" value="ZINC_FINGER_C2H2_2"/>
    <property type="match status" value="6"/>
</dbReference>
<feature type="region of interest" description="Disordered" evidence="12">
    <location>
        <begin position="124"/>
        <end position="198"/>
    </location>
</feature>
<feature type="compositionally biased region" description="Basic and acidic residues" evidence="12">
    <location>
        <begin position="128"/>
        <end position="138"/>
    </location>
</feature>
<evidence type="ECO:0000256" key="9">
    <source>
        <dbReference type="ARBA" id="ARBA00023163"/>
    </source>
</evidence>
<dbReference type="AlphaFoldDB" id="A0A3Q1I5G9"/>
<evidence type="ECO:0000313" key="14">
    <source>
        <dbReference type="Ensembl" id="ENSATEP00000012553.1"/>
    </source>
</evidence>
<dbReference type="GO" id="GO:0003677">
    <property type="term" value="F:DNA binding"/>
    <property type="evidence" value="ECO:0007669"/>
    <property type="project" value="UniProtKB-KW"/>
</dbReference>
<feature type="domain" description="C2H2-type" evidence="13">
    <location>
        <begin position="257"/>
        <end position="284"/>
    </location>
</feature>
<keyword evidence="7" id="KW-0805">Transcription regulation</keyword>
<evidence type="ECO:0000256" key="2">
    <source>
        <dbReference type="ARBA" id="ARBA00006991"/>
    </source>
</evidence>
<keyword evidence="5 11" id="KW-0863">Zinc-finger</keyword>
<evidence type="ECO:0000256" key="7">
    <source>
        <dbReference type="ARBA" id="ARBA00023015"/>
    </source>
</evidence>
<dbReference type="PROSITE" id="PS00028">
    <property type="entry name" value="ZINC_FINGER_C2H2_1"/>
    <property type="match status" value="6"/>
</dbReference>
<proteinExistence type="inferred from homology"/>
<organism evidence="14 15">
    <name type="scientific">Anabas testudineus</name>
    <name type="common">Climbing perch</name>
    <name type="synonym">Anthias testudineus</name>
    <dbReference type="NCBI Taxonomy" id="64144"/>
    <lineage>
        <taxon>Eukaryota</taxon>
        <taxon>Metazoa</taxon>
        <taxon>Chordata</taxon>
        <taxon>Craniata</taxon>
        <taxon>Vertebrata</taxon>
        <taxon>Euteleostomi</taxon>
        <taxon>Actinopterygii</taxon>
        <taxon>Neopterygii</taxon>
        <taxon>Teleostei</taxon>
        <taxon>Neoteleostei</taxon>
        <taxon>Acanthomorphata</taxon>
        <taxon>Anabantaria</taxon>
        <taxon>Anabantiformes</taxon>
        <taxon>Anabantoidei</taxon>
        <taxon>Anabantidae</taxon>
        <taxon>Anabas</taxon>
    </lineage>
</organism>
<feature type="region of interest" description="Disordered" evidence="12">
    <location>
        <begin position="381"/>
        <end position="409"/>
    </location>
</feature>
<dbReference type="Proteomes" id="UP000265040">
    <property type="component" value="Chromosome 17"/>
</dbReference>
<evidence type="ECO:0000256" key="3">
    <source>
        <dbReference type="ARBA" id="ARBA00022723"/>
    </source>
</evidence>
<feature type="compositionally biased region" description="Polar residues" evidence="12">
    <location>
        <begin position="381"/>
        <end position="396"/>
    </location>
</feature>
<evidence type="ECO:0000256" key="4">
    <source>
        <dbReference type="ARBA" id="ARBA00022737"/>
    </source>
</evidence>